<keyword evidence="4" id="KW-1185">Reference proteome</keyword>
<keyword evidence="1 2" id="KW-0812">Transmembrane</keyword>
<feature type="transmembrane region" description="Helical" evidence="2">
    <location>
        <begin position="109"/>
        <end position="132"/>
    </location>
</feature>
<comment type="subcellular location">
    <subcellularLocation>
        <location evidence="1">Cell membrane</location>
        <topology evidence="1">Multi-pass membrane protein</topology>
    </subcellularLocation>
    <text evidence="1">Localizes to the sporulation septum and to the second division site within the mother cell. Before the start of engulfment localizes to the septal midpoint, then spreads throughout the septum prior to becoming enriched at the leading edge of the engulfing membrane, where it remains until the completion of membrane migration. Some remain partially trapped at the septum during engulfment and upon completion of engulfment become dispersed in the outer forespore membrane. Localization of the MPD complex to the septal membrane is dependent on SpoIIB.</text>
</comment>
<dbReference type="GO" id="GO:0030435">
    <property type="term" value="P:sporulation resulting in formation of a cellular spore"/>
    <property type="evidence" value="ECO:0007669"/>
    <property type="project" value="UniProtKB-KW"/>
</dbReference>
<reference evidence="3 4" key="1">
    <citation type="submission" date="2019-03" db="EMBL/GenBank/DDBJ databases">
        <title>Genomic Encyclopedia of Type Strains, Phase IV (KMG-IV): sequencing the most valuable type-strain genomes for metagenomic binning, comparative biology and taxonomic classification.</title>
        <authorList>
            <person name="Goeker M."/>
        </authorList>
    </citation>
    <scope>NUCLEOTIDE SEQUENCE [LARGE SCALE GENOMIC DNA]</scope>
    <source>
        <strain evidence="3 4">DSM 25894</strain>
    </source>
</reference>
<organism evidence="3 4">
    <name type="scientific">Melghiribacillus thermohalophilus</name>
    <dbReference type="NCBI Taxonomy" id="1324956"/>
    <lineage>
        <taxon>Bacteria</taxon>
        <taxon>Bacillati</taxon>
        <taxon>Bacillota</taxon>
        <taxon>Bacilli</taxon>
        <taxon>Bacillales</taxon>
        <taxon>Bacillaceae</taxon>
        <taxon>Melghiribacillus</taxon>
    </lineage>
</organism>
<feature type="transmembrane region" description="Helical" evidence="2">
    <location>
        <begin position="81"/>
        <end position="102"/>
    </location>
</feature>
<keyword evidence="1 2" id="KW-0472">Membrane</keyword>
<accession>A0A4R3NAG0</accession>
<gene>
    <name evidence="3" type="ORF">EDD68_103205</name>
</gene>
<dbReference type="OrthoDB" id="2065033at2"/>
<feature type="transmembrane region" description="Helical" evidence="2">
    <location>
        <begin position="20"/>
        <end position="43"/>
    </location>
</feature>
<dbReference type="RefSeq" id="WP_132371076.1">
    <property type="nucleotide sequence ID" value="NZ_SMAN01000003.1"/>
</dbReference>
<name>A0A4R3NAG0_9BACI</name>
<keyword evidence="1" id="KW-1003">Cell membrane</keyword>
<dbReference type="Pfam" id="PF01944">
    <property type="entry name" value="SpoIIM"/>
    <property type="match status" value="1"/>
</dbReference>
<dbReference type="EMBL" id="SMAN01000003">
    <property type="protein sequence ID" value="TCT25650.1"/>
    <property type="molecule type" value="Genomic_DNA"/>
</dbReference>
<dbReference type="PIRSF" id="PIRSF038973">
    <property type="entry name" value="SpoIIM"/>
    <property type="match status" value="1"/>
</dbReference>
<dbReference type="GO" id="GO:0005886">
    <property type="term" value="C:plasma membrane"/>
    <property type="evidence" value="ECO:0007669"/>
    <property type="project" value="UniProtKB-SubCell"/>
</dbReference>
<dbReference type="Proteomes" id="UP000294650">
    <property type="component" value="Unassembled WGS sequence"/>
</dbReference>
<evidence type="ECO:0000256" key="2">
    <source>
        <dbReference type="SAM" id="Phobius"/>
    </source>
</evidence>
<keyword evidence="2" id="KW-1133">Transmembrane helix</keyword>
<proteinExistence type="predicted"/>
<dbReference type="InterPro" id="IPR002798">
    <property type="entry name" value="SpoIIM-like"/>
</dbReference>
<feature type="transmembrane region" description="Helical" evidence="2">
    <location>
        <begin position="138"/>
        <end position="158"/>
    </location>
</feature>
<evidence type="ECO:0000256" key="1">
    <source>
        <dbReference type="PIRNR" id="PIRNR038973"/>
    </source>
</evidence>
<evidence type="ECO:0000313" key="3">
    <source>
        <dbReference type="EMBL" id="TCT25650.1"/>
    </source>
</evidence>
<comment type="caution">
    <text evidence="3">The sequence shown here is derived from an EMBL/GenBank/DDBJ whole genome shotgun (WGS) entry which is preliminary data.</text>
</comment>
<dbReference type="AlphaFoldDB" id="A0A4R3NAG0"/>
<evidence type="ECO:0000313" key="4">
    <source>
        <dbReference type="Proteomes" id="UP000294650"/>
    </source>
</evidence>
<dbReference type="InterPro" id="IPR014196">
    <property type="entry name" value="SpoIIM"/>
</dbReference>
<comment type="subunit">
    <text evidence="1">Component of the MPD complex composed of SpoIIM, SpoIIP and SpoIID.</text>
</comment>
<sequence>MSKKSFRHKIELSQYSSIYLFMFILFLIGIIFGAIIVNSMNFIQKQDLYFYLEQFFGKVVEGAIIQEGQLFHTSFFYHLKYILMIFILGFSIIGIPVIWIFIFMKGIVIGFSVGFLVNQMGWYGFLLAAASIAPQNLLIIPAYLVAGSMAMILSLHLIRKLFATRLYHHMLKKAFTQYVTVYTGLIIVVFGASLIESFVSPFTMKLVVDFIL</sequence>
<keyword evidence="1" id="KW-0749">Sporulation</keyword>
<comment type="function">
    <text evidence="1">Required for complete septum migration and engulfment of the forespore compartment during sporulation. Required for stabilizing and recruiting of SpoIIP to the septal membrane.</text>
</comment>
<protein>
    <recommendedName>
        <fullName evidence="1">Stage II sporulation protein M</fullName>
    </recommendedName>
</protein>
<feature type="transmembrane region" description="Helical" evidence="2">
    <location>
        <begin position="179"/>
        <end position="199"/>
    </location>
</feature>
<dbReference type="NCBIfam" id="TIGR02831">
    <property type="entry name" value="spo_II_M"/>
    <property type="match status" value="1"/>
</dbReference>